<protein>
    <submittedName>
        <fullName evidence="5">Ankyrin repeat-containing domain protein</fullName>
    </submittedName>
</protein>
<accession>A0A4P9Y095</accession>
<feature type="repeat" description="ANK" evidence="3">
    <location>
        <begin position="74"/>
        <end position="106"/>
    </location>
</feature>
<evidence type="ECO:0000256" key="1">
    <source>
        <dbReference type="ARBA" id="ARBA00022737"/>
    </source>
</evidence>
<dbReference type="PROSITE" id="PS50297">
    <property type="entry name" value="ANK_REP_REGION"/>
    <property type="match status" value="2"/>
</dbReference>
<sequence>MSEELINELVLSARYGDEEDVTRLFQENPALSPAATNTSGQTALHMASANGHLEVGKVLVNRLTPEQLDIQNEGGNTALHWAALNGHLEMVKLLVSTHADPTIKNTAGRTAMYEAQQRGHDAIVDYLLTSYDPPKGSSGDGEDEDDVPEGTVFRAGVTE</sequence>
<keyword evidence="2 3" id="KW-0040">ANK repeat</keyword>
<organism evidence="5 6">
    <name type="scientific">Piptocephalis cylindrospora</name>
    <dbReference type="NCBI Taxonomy" id="1907219"/>
    <lineage>
        <taxon>Eukaryota</taxon>
        <taxon>Fungi</taxon>
        <taxon>Fungi incertae sedis</taxon>
        <taxon>Zoopagomycota</taxon>
        <taxon>Zoopagomycotina</taxon>
        <taxon>Zoopagomycetes</taxon>
        <taxon>Zoopagales</taxon>
        <taxon>Piptocephalidaceae</taxon>
        <taxon>Piptocephalis</taxon>
    </lineage>
</organism>
<evidence type="ECO:0000256" key="2">
    <source>
        <dbReference type="ARBA" id="ARBA00023043"/>
    </source>
</evidence>
<proteinExistence type="predicted"/>
<dbReference type="PROSITE" id="PS50088">
    <property type="entry name" value="ANK_REPEAT"/>
    <property type="match status" value="2"/>
</dbReference>
<evidence type="ECO:0000313" key="5">
    <source>
        <dbReference type="EMBL" id="RKP11872.1"/>
    </source>
</evidence>
<dbReference type="PRINTS" id="PR01415">
    <property type="entry name" value="ANKYRIN"/>
</dbReference>
<gene>
    <name evidence="5" type="ORF">BJ684DRAFT_12304</name>
</gene>
<dbReference type="EMBL" id="KZ988604">
    <property type="protein sequence ID" value="RKP11872.1"/>
    <property type="molecule type" value="Genomic_DNA"/>
</dbReference>
<dbReference type="PANTHER" id="PTHR24178">
    <property type="entry name" value="MOLTING PROTEIN MLT-4"/>
    <property type="match status" value="1"/>
</dbReference>
<feature type="repeat" description="ANK" evidence="3">
    <location>
        <begin position="39"/>
        <end position="62"/>
    </location>
</feature>
<evidence type="ECO:0000313" key="6">
    <source>
        <dbReference type="Proteomes" id="UP000267251"/>
    </source>
</evidence>
<dbReference type="InterPro" id="IPR036770">
    <property type="entry name" value="Ankyrin_rpt-contain_sf"/>
</dbReference>
<name>A0A4P9Y095_9FUNG</name>
<dbReference type="Pfam" id="PF12796">
    <property type="entry name" value="Ank_2"/>
    <property type="match status" value="1"/>
</dbReference>
<dbReference type="OrthoDB" id="10057496at2759"/>
<keyword evidence="6" id="KW-1185">Reference proteome</keyword>
<dbReference type="SMART" id="SM00248">
    <property type="entry name" value="ANK"/>
    <property type="match status" value="3"/>
</dbReference>
<feature type="region of interest" description="Disordered" evidence="4">
    <location>
        <begin position="130"/>
        <end position="159"/>
    </location>
</feature>
<dbReference type="Gene3D" id="1.25.40.20">
    <property type="entry name" value="Ankyrin repeat-containing domain"/>
    <property type="match status" value="1"/>
</dbReference>
<dbReference type="SUPFAM" id="SSF48403">
    <property type="entry name" value="Ankyrin repeat"/>
    <property type="match status" value="1"/>
</dbReference>
<keyword evidence="1" id="KW-0677">Repeat</keyword>
<dbReference type="InterPro" id="IPR002110">
    <property type="entry name" value="Ankyrin_rpt"/>
</dbReference>
<reference evidence="6" key="1">
    <citation type="journal article" date="2018" name="Nat. Microbiol.">
        <title>Leveraging single-cell genomics to expand the fungal tree of life.</title>
        <authorList>
            <person name="Ahrendt S.R."/>
            <person name="Quandt C.A."/>
            <person name="Ciobanu D."/>
            <person name="Clum A."/>
            <person name="Salamov A."/>
            <person name="Andreopoulos B."/>
            <person name="Cheng J.F."/>
            <person name="Woyke T."/>
            <person name="Pelin A."/>
            <person name="Henrissat B."/>
            <person name="Reynolds N.K."/>
            <person name="Benny G.L."/>
            <person name="Smith M.E."/>
            <person name="James T.Y."/>
            <person name="Grigoriev I.V."/>
        </authorList>
    </citation>
    <scope>NUCLEOTIDE SEQUENCE [LARGE SCALE GENOMIC DNA]</scope>
</reference>
<evidence type="ECO:0000256" key="3">
    <source>
        <dbReference type="PROSITE-ProRule" id="PRU00023"/>
    </source>
</evidence>
<evidence type="ECO:0000256" key="4">
    <source>
        <dbReference type="SAM" id="MobiDB-lite"/>
    </source>
</evidence>
<dbReference type="Proteomes" id="UP000267251">
    <property type="component" value="Unassembled WGS sequence"/>
</dbReference>
<dbReference type="AlphaFoldDB" id="A0A4P9Y095"/>